<accession>A0A212FN64</accession>
<sequence>MDYTSNVSVEKTVTITFADSNLALEFYDLCEVRTCDELSKTLRNQIVC</sequence>
<organism evidence="1 2">
    <name type="scientific">Danaus plexippus plexippus</name>
    <dbReference type="NCBI Taxonomy" id="278856"/>
    <lineage>
        <taxon>Eukaryota</taxon>
        <taxon>Metazoa</taxon>
        <taxon>Ecdysozoa</taxon>
        <taxon>Arthropoda</taxon>
        <taxon>Hexapoda</taxon>
        <taxon>Insecta</taxon>
        <taxon>Pterygota</taxon>
        <taxon>Neoptera</taxon>
        <taxon>Endopterygota</taxon>
        <taxon>Lepidoptera</taxon>
        <taxon>Glossata</taxon>
        <taxon>Ditrysia</taxon>
        <taxon>Papilionoidea</taxon>
        <taxon>Nymphalidae</taxon>
        <taxon>Danainae</taxon>
        <taxon>Danaini</taxon>
        <taxon>Danaina</taxon>
        <taxon>Danaus</taxon>
        <taxon>Danaus</taxon>
    </lineage>
</organism>
<evidence type="ECO:0000313" key="2">
    <source>
        <dbReference type="Proteomes" id="UP000007151"/>
    </source>
</evidence>
<dbReference type="KEGG" id="dpl:KGM_200012"/>
<dbReference type="AlphaFoldDB" id="A0A212FN64"/>
<gene>
    <name evidence="1" type="ORF">KGM_200012</name>
</gene>
<dbReference type="EMBL" id="AGBW02007178">
    <property type="protein sequence ID" value="OWR55163.1"/>
    <property type="molecule type" value="Genomic_DNA"/>
</dbReference>
<proteinExistence type="predicted"/>
<reference evidence="1 2" key="1">
    <citation type="journal article" date="2011" name="Cell">
        <title>The monarch butterfly genome yields insights into long-distance migration.</title>
        <authorList>
            <person name="Zhan S."/>
            <person name="Merlin C."/>
            <person name="Boore J.L."/>
            <person name="Reppert S.M."/>
        </authorList>
    </citation>
    <scope>NUCLEOTIDE SEQUENCE [LARGE SCALE GENOMIC DNA]</scope>
    <source>
        <strain evidence="1">F-2</strain>
    </source>
</reference>
<dbReference type="InParanoid" id="A0A212FN64"/>
<comment type="caution">
    <text evidence="1">The sequence shown here is derived from an EMBL/GenBank/DDBJ whole genome shotgun (WGS) entry which is preliminary data.</text>
</comment>
<name>A0A212FN64_DANPL</name>
<protein>
    <submittedName>
        <fullName evidence="1">Uncharacterized protein</fullName>
    </submittedName>
</protein>
<evidence type="ECO:0000313" key="1">
    <source>
        <dbReference type="EMBL" id="OWR55163.1"/>
    </source>
</evidence>
<keyword evidence="2" id="KW-1185">Reference proteome</keyword>
<dbReference type="Proteomes" id="UP000007151">
    <property type="component" value="Unassembled WGS sequence"/>
</dbReference>